<accession>A0A227KPH3</accession>
<dbReference type="InterPro" id="IPR036890">
    <property type="entry name" value="HATPase_C_sf"/>
</dbReference>
<dbReference type="Pfam" id="PF02518">
    <property type="entry name" value="HATPase_c"/>
    <property type="match status" value="1"/>
</dbReference>
<keyword evidence="10 14" id="KW-1133">Transmembrane helix</keyword>
<dbReference type="CDD" id="cd00075">
    <property type="entry name" value="HATPase"/>
    <property type="match status" value="1"/>
</dbReference>
<dbReference type="EMBL" id="NHMP01000002">
    <property type="protein sequence ID" value="OXE50111.1"/>
    <property type="molecule type" value="Genomic_DNA"/>
</dbReference>
<dbReference type="InterPro" id="IPR003661">
    <property type="entry name" value="HisK_dim/P_dom"/>
</dbReference>
<feature type="domain" description="Histidine kinase" evidence="15">
    <location>
        <begin position="225"/>
        <end position="439"/>
    </location>
</feature>
<dbReference type="GO" id="GO:0005886">
    <property type="term" value="C:plasma membrane"/>
    <property type="evidence" value="ECO:0007669"/>
    <property type="project" value="TreeGrafter"/>
</dbReference>
<dbReference type="CDD" id="cd00082">
    <property type="entry name" value="HisKA"/>
    <property type="match status" value="1"/>
</dbReference>
<dbReference type="Pfam" id="PF00512">
    <property type="entry name" value="HisKA"/>
    <property type="match status" value="1"/>
</dbReference>
<evidence type="ECO:0000256" key="5">
    <source>
        <dbReference type="ARBA" id="ARBA00022679"/>
    </source>
</evidence>
<feature type="compositionally biased region" description="Acidic residues" evidence="13">
    <location>
        <begin position="446"/>
        <end position="456"/>
    </location>
</feature>
<evidence type="ECO:0000256" key="6">
    <source>
        <dbReference type="ARBA" id="ARBA00022692"/>
    </source>
</evidence>
<dbReference type="GO" id="GO:0005524">
    <property type="term" value="F:ATP binding"/>
    <property type="evidence" value="ECO:0007669"/>
    <property type="project" value="UniProtKB-KW"/>
</dbReference>
<evidence type="ECO:0000256" key="3">
    <source>
        <dbReference type="ARBA" id="ARBA00012438"/>
    </source>
</evidence>
<dbReference type="InterPro" id="IPR050428">
    <property type="entry name" value="TCS_sensor_his_kinase"/>
</dbReference>
<dbReference type="SUPFAM" id="SSF47384">
    <property type="entry name" value="Homodimeric domain of signal transducing histidine kinase"/>
    <property type="match status" value="1"/>
</dbReference>
<dbReference type="PROSITE" id="PS50109">
    <property type="entry name" value="HIS_KIN"/>
    <property type="match status" value="1"/>
</dbReference>
<feature type="transmembrane region" description="Helical" evidence="14">
    <location>
        <begin position="145"/>
        <end position="164"/>
    </location>
</feature>
<dbReference type="Gene3D" id="3.30.565.10">
    <property type="entry name" value="Histidine kinase-like ATPase, C-terminal domain"/>
    <property type="match status" value="1"/>
</dbReference>
<evidence type="ECO:0000256" key="11">
    <source>
        <dbReference type="ARBA" id="ARBA00023012"/>
    </source>
</evidence>
<comment type="catalytic activity">
    <reaction evidence="1">
        <text>ATP + protein L-histidine = ADP + protein N-phospho-L-histidine.</text>
        <dbReference type="EC" id="2.7.13.3"/>
    </reaction>
</comment>
<evidence type="ECO:0000256" key="13">
    <source>
        <dbReference type="SAM" id="MobiDB-lite"/>
    </source>
</evidence>
<keyword evidence="5" id="KW-0808">Transferase</keyword>
<proteinExistence type="predicted"/>
<comment type="subcellular location">
    <subcellularLocation>
        <location evidence="2">Membrane</location>
        <topology evidence="2">Multi-pass membrane protein</topology>
    </subcellularLocation>
</comment>
<evidence type="ECO:0000313" key="17">
    <source>
        <dbReference type="Proteomes" id="UP000214610"/>
    </source>
</evidence>
<evidence type="ECO:0000256" key="14">
    <source>
        <dbReference type="SAM" id="Phobius"/>
    </source>
</evidence>
<reference evidence="17" key="1">
    <citation type="submission" date="2017-05" db="EMBL/GenBank/DDBJ databases">
        <title>Improved OligoMM genomes.</title>
        <authorList>
            <person name="Garzetti D."/>
        </authorList>
    </citation>
    <scope>NUCLEOTIDE SEQUENCE [LARGE SCALE GENOMIC DNA]</scope>
    <source>
        <strain evidence="17">YL45</strain>
    </source>
</reference>
<dbReference type="InterPro" id="IPR036097">
    <property type="entry name" value="HisK_dim/P_sf"/>
</dbReference>
<dbReference type="GeneID" id="78362489"/>
<dbReference type="GO" id="GO:0000155">
    <property type="term" value="F:phosphorelay sensor kinase activity"/>
    <property type="evidence" value="ECO:0007669"/>
    <property type="project" value="InterPro"/>
</dbReference>
<evidence type="ECO:0000256" key="10">
    <source>
        <dbReference type="ARBA" id="ARBA00022989"/>
    </source>
</evidence>
<dbReference type="Proteomes" id="UP000214610">
    <property type="component" value="Unassembled WGS sequence"/>
</dbReference>
<keyword evidence="4" id="KW-0597">Phosphoprotein</keyword>
<dbReference type="SMART" id="SM00387">
    <property type="entry name" value="HATPase_c"/>
    <property type="match status" value="1"/>
</dbReference>
<keyword evidence="7" id="KW-0547">Nucleotide-binding</keyword>
<dbReference type="SMART" id="SM00388">
    <property type="entry name" value="HisKA"/>
    <property type="match status" value="1"/>
</dbReference>
<keyword evidence="17" id="KW-1185">Reference proteome</keyword>
<evidence type="ECO:0000256" key="7">
    <source>
        <dbReference type="ARBA" id="ARBA00022741"/>
    </source>
</evidence>
<evidence type="ECO:0000256" key="2">
    <source>
        <dbReference type="ARBA" id="ARBA00004141"/>
    </source>
</evidence>
<dbReference type="PANTHER" id="PTHR45436:SF14">
    <property type="entry name" value="SENSOR PROTEIN QSEC"/>
    <property type="match status" value="1"/>
</dbReference>
<keyword evidence="8 16" id="KW-0418">Kinase</keyword>
<dbReference type="Gene3D" id="1.10.287.130">
    <property type="match status" value="1"/>
</dbReference>
<comment type="caution">
    <text evidence="16">The sequence shown here is derived from an EMBL/GenBank/DDBJ whole genome shotgun (WGS) entry which is preliminary data.</text>
</comment>
<keyword evidence="6 14" id="KW-0812">Transmembrane</keyword>
<name>A0A227KPH3_9BURK</name>
<dbReference type="AlphaFoldDB" id="A0A227KPH3"/>
<evidence type="ECO:0000256" key="9">
    <source>
        <dbReference type="ARBA" id="ARBA00022840"/>
    </source>
</evidence>
<evidence type="ECO:0000256" key="4">
    <source>
        <dbReference type="ARBA" id="ARBA00022553"/>
    </source>
</evidence>
<dbReference type="InterPro" id="IPR004358">
    <property type="entry name" value="Sig_transdc_His_kin-like_C"/>
</dbReference>
<protein>
    <recommendedName>
        <fullName evidence="3">histidine kinase</fullName>
        <ecNumber evidence="3">2.7.13.3</ecNumber>
    </recommendedName>
</protein>
<organism evidence="16 17">
    <name type="scientific">Turicimonas muris</name>
    <dbReference type="NCBI Taxonomy" id="1796652"/>
    <lineage>
        <taxon>Bacteria</taxon>
        <taxon>Pseudomonadati</taxon>
        <taxon>Pseudomonadota</taxon>
        <taxon>Betaproteobacteria</taxon>
        <taxon>Burkholderiales</taxon>
        <taxon>Sutterellaceae</taxon>
        <taxon>Turicimonas</taxon>
    </lineage>
</organism>
<evidence type="ECO:0000313" key="16">
    <source>
        <dbReference type="EMBL" id="OXE50111.1"/>
    </source>
</evidence>
<dbReference type="PRINTS" id="PR00344">
    <property type="entry name" value="BCTRLSENSOR"/>
</dbReference>
<dbReference type="InterPro" id="IPR003594">
    <property type="entry name" value="HATPase_dom"/>
</dbReference>
<keyword evidence="12 14" id="KW-0472">Membrane</keyword>
<evidence type="ECO:0000256" key="1">
    <source>
        <dbReference type="ARBA" id="ARBA00000085"/>
    </source>
</evidence>
<evidence type="ECO:0000256" key="8">
    <source>
        <dbReference type="ARBA" id="ARBA00022777"/>
    </source>
</evidence>
<keyword evidence="9" id="KW-0067">ATP-binding</keyword>
<feature type="region of interest" description="Disordered" evidence="13">
    <location>
        <begin position="435"/>
        <end position="456"/>
    </location>
</feature>
<dbReference type="InterPro" id="IPR005467">
    <property type="entry name" value="His_kinase_dom"/>
</dbReference>
<dbReference type="SUPFAM" id="SSF55874">
    <property type="entry name" value="ATPase domain of HSP90 chaperone/DNA topoisomerase II/histidine kinase"/>
    <property type="match status" value="1"/>
</dbReference>
<evidence type="ECO:0000259" key="15">
    <source>
        <dbReference type="PROSITE" id="PS50109"/>
    </source>
</evidence>
<evidence type="ECO:0000256" key="12">
    <source>
        <dbReference type="ARBA" id="ARBA00023136"/>
    </source>
</evidence>
<gene>
    <name evidence="16" type="ORF">ADH67_03645</name>
</gene>
<dbReference type="RefSeq" id="WP_066594785.1">
    <property type="nucleotide sequence ID" value="NZ_CAJTBZ010000014.1"/>
</dbReference>
<dbReference type="PANTHER" id="PTHR45436">
    <property type="entry name" value="SENSOR HISTIDINE KINASE YKOH"/>
    <property type="match status" value="1"/>
</dbReference>
<sequence>MFSIRKRLLASVIVVLLFSTFCEGLATYFAVQQQVDRLLDNSLKQVALSLNSIHSGEIPFLKKGALLPADDSLVVQIHDPISGITFISRNMEKLPIAERTGFSDILIDGRPWRLYTSQNFTGQIVEVAQPAVLRSEVAIKTAKPILIPLVVAVPVIALILWIFIRHGFSSLEGASRAIARRSPTSLQPLSMKGMPVELAPLVNSLNDLLARLSDSFKLQSRFASDAAHELRTPLTALNLQIQLAERAKTEEAKAKAFGRLKEGIKRATRLVTQLLTMARLDPDNSEKPMAPLDLHALATSIQDEISVVAEQKGIEISTLEKSKAIVFGNKDALQLMITNLCDNAIRYTPKGGHIRIATGIEDGNGIVEVSDDGPGIPESERARIFERFYRVEGTKTIPGTGIGLAIVRRVAELHGGKPSLEDGLDGKGITFKISFPATQKQRSENQDEADDEYSDN</sequence>
<dbReference type="EC" id="2.7.13.3" evidence="3"/>
<keyword evidence="11" id="KW-0902">Two-component regulatory system</keyword>